<evidence type="ECO:0000313" key="1">
    <source>
        <dbReference type="EMBL" id="KAJ8312260.1"/>
    </source>
</evidence>
<accession>A0ABQ9F4G5</accession>
<dbReference type="Pfam" id="PF16065">
    <property type="entry name" value="DUF4807"/>
    <property type="match status" value="1"/>
</dbReference>
<comment type="caution">
    <text evidence="1">The sequence shown here is derived from an EMBL/GenBank/DDBJ whole genome shotgun (WGS) entry which is preliminary data.</text>
</comment>
<protein>
    <submittedName>
        <fullName evidence="1">Uncharacterized protein</fullName>
    </submittedName>
</protein>
<reference evidence="1 2" key="1">
    <citation type="submission" date="2022-12" db="EMBL/GenBank/DDBJ databases">
        <title>Chromosome-level genome of Tegillarca granosa.</title>
        <authorList>
            <person name="Kim J."/>
        </authorList>
    </citation>
    <scope>NUCLEOTIDE SEQUENCE [LARGE SCALE GENOMIC DNA]</scope>
    <source>
        <strain evidence="1">Teg-2019</strain>
        <tissue evidence="1">Adductor muscle</tissue>
    </source>
</reference>
<dbReference type="EMBL" id="JARBDR010000440">
    <property type="protein sequence ID" value="KAJ8312260.1"/>
    <property type="molecule type" value="Genomic_DNA"/>
</dbReference>
<dbReference type="PANTHER" id="PTHR36693:SF1">
    <property type="entry name" value="GH02722P"/>
    <property type="match status" value="1"/>
</dbReference>
<dbReference type="Proteomes" id="UP001217089">
    <property type="component" value="Unassembled WGS sequence"/>
</dbReference>
<keyword evidence="2" id="KW-1185">Reference proteome</keyword>
<gene>
    <name evidence="1" type="ORF">KUTeg_009633</name>
</gene>
<organism evidence="1 2">
    <name type="scientific">Tegillarca granosa</name>
    <name type="common">Malaysian cockle</name>
    <name type="synonym">Anadara granosa</name>
    <dbReference type="NCBI Taxonomy" id="220873"/>
    <lineage>
        <taxon>Eukaryota</taxon>
        <taxon>Metazoa</taxon>
        <taxon>Spiralia</taxon>
        <taxon>Lophotrochozoa</taxon>
        <taxon>Mollusca</taxon>
        <taxon>Bivalvia</taxon>
        <taxon>Autobranchia</taxon>
        <taxon>Pteriomorphia</taxon>
        <taxon>Arcoida</taxon>
        <taxon>Arcoidea</taxon>
        <taxon>Arcidae</taxon>
        <taxon>Tegillarca</taxon>
    </lineage>
</organism>
<proteinExistence type="predicted"/>
<evidence type="ECO:0000313" key="2">
    <source>
        <dbReference type="Proteomes" id="UP001217089"/>
    </source>
</evidence>
<sequence length="300" mass="35296">MQFLIYADIEGVLCDYSFYTREFSPVVFNDGEIGLGFLAHKESKTICLCLFTAVKYFITPERALRERHRFIIKDDKSQKPNSEKFWTIFKLCYTQIVPCLKATWEVDAHVASCVMCEVYRSRTFRKRFIKYIHRNVGFLEQFVKVINDFDGCVEVNFVIEIKPQYPIQKLDYAWCYRMEGQVVKKMILEEAMAWLSTLGGAYSALGDYFQFHAEEAGKISYKQLRIAIEMGDPVVASQCRLFFAQSLMQRGFYKQSKVIIRHERKLAKNLPVEDKRLSAMVRAFRTRLKFLMRKNCINKK</sequence>
<name>A0ABQ9F4G5_TEGGR</name>
<dbReference type="InterPro" id="IPR032072">
    <property type="entry name" value="DUF4807"/>
</dbReference>
<dbReference type="PANTHER" id="PTHR36693">
    <property type="entry name" value="GH02722P"/>
    <property type="match status" value="1"/>
</dbReference>